<dbReference type="Pfam" id="PF00271">
    <property type="entry name" value="Helicase_C"/>
    <property type="match status" value="1"/>
</dbReference>
<accession>A0A6C0E7U2</accession>
<evidence type="ECO:0000313" key="2">
    <source>
        <dbReference type="EMBL" id="QHT24319.1"/>
    </source>
</evidence>
<evidence type="ECO:0000259" key="1">
    <source>
        <dbReference type="PROSITE" id="PS51192"/>
    </source>
</evidence>
<dbReference type="InterPro" id="IPR014001">
    <property type="entry name" value="Helicase_ATP-bd"/>
</dbReference>
<sequence>MNSELMDAFLTFPVTAGAAPVAAATATAAPVTAATAATAAATATAAPVTAATAATAATATAVPMTATAAPVTAAPVTAVPMTATAAPVTAATAAPVTTRTAVTAPATDDYPSSAMAEREMMAGLYPDSADPDFAARLYAKREFYEARAVAASLAEGMDPCTSTDAQRVFELTPVQRIVSRFMHPATPYMGMLLYHGVGVGKTCSAVTIAEQFIEASPATQVIIVAPQAIQDSFKRTIFDPAKLTWDESIGQWTSAQCTGTTYLDRLGLLTDHDAFAPGGNGPRKVNEERLAHYKIIGYQAFANFIERTLKNSLPASLVEGRQAAEDEILRRMFSNKLIIIDEAHNLRDVASGEKDALTASEDAENAGGKALNPLLKRIVLNAEGLRLVLMTATPMYNSAPEIVLLLSILYMNDQKKRVSELKPSTYFTPDGDLKPEKAYQLEKLARRYVSYMRGENPYTFPLRMKPVESGGASAAWADAVSATKIPIDLTETDSAILDSLPIVLTQPDAGSVVDAALRAAGTGETVMLDVRMQIANITYPDSTYGSEGWESHFTSTVDSSTGNKLRQFTGTDVDAIFGEGLQTYAPKIKRIVDSVSKAEGICFVYTRYVKAGLLPLAVALERAGFQRRMKDGQLLPLLAPGGQEPVAPRCAICGTTDSHEGADHTFQPACYVMLTSEPELCPKIDDLIKLSTTWDDTYGPLGGKVKVIIGSQVASEGLDLKCVRELHVLDSWYHLNRTDQIIGRAIRYCSHSALRSVETQLGRPAMSMNNCLIYLHVAQLAASEMGPALETADMYAYRLAIRKAQKMGLVQRLLKRHAWDCNLELAAISFAGLPLRTQFDAQRHDRRSGVDLSGYSIDDQNYTTYCDYQVCAHGCARTTEYPLDMSTFGAMDARRIVLAKQAAIRRLFQNQVMVPEAIVADIFSDLPWEIKSEALMELIDGRHFQIRRPDGVVGFLVKKAEYLVFQPAAVTDTDIPMALRYARAFQLRRRFMAPRMPVLGGRPEVVPVAAGLERWTEWIAFVGGGPPPASLNAPQGKVHPNQLWSWLLRHFAGVRGVDNVALRWWFDIIATHEEKHTILRAAIAGGESRGLEEDIYRDEDAYRLFNPSTNRVEVFCGPDFIECNSDITALVLEELTRPVDLANKAALGQILGFLACKETRLVFKTLDTTAKTSKKSMGVECGRSSNLSVHQPRVVALHESAGALPVLPDDPETWDEGRRNTLAPNHMMDLTHQPLCLYMEFLTRIMDQQLVMVGGAGNQKRWFVNICDAVSSGLIG</sequence>
<organism evidence="2">
    <name type="scientific">viral metagenome</name>
    <dbReference type="NCBI Taxonomy" id="1070528"/>
    <lineage>
        <taxon>unclassified sequences</taxon>
        <taxon>metagenomes</taxon>
        <taxon>organismal metagenomes</taxon>
    </lineage>
</organism>
<dbReference type="InterPro" id="IPR001650">
    <property type="entry name" value="Helicase_C-like"/>
</dbReference>
<dbReference type="PROSITE" id="PS51192">
    <property type="entry name" value="HELICASE_ATP_BIND_1"/>
    <property type="match status" value="1"/>
</dbReference>
<dbReference type="EMBL" id="MN739743">
    <property type="protein sequence ID" value="QHT24319.1"/>
    <property type="molecule type" value="Genomic_DNA"/>
</dbReference>
<dbReference type="AlphaFoldDB" id="A0A6C0E7U2"/>
<dbReference type="Gene3D" id="3.40.50.300">
    <property type="entry name" value="P-loop containing nucleotide triphosphate hydrolases"/>
    <property type="match status" value="2"/>
</dbReference>
<feature type="domain" description="Helicase ATP-binding" evidence="1">
    <location>
        <begin position="182"/>
        <end position="412"/>
    </location>
</feature>
<protein>
    <recommendedName>
        <fullName evidence="1">Helicase ATP-binding domain-containing protein</fullName>
    </recommendedName>
</protein>
<name>A0A6C0E7U2_9ZZZZ</name>
<proteinExistence type="predicted"/>
<dbReference type="SUPFAM" id="SSF52540">
    <property type="entry name" value="P-loop containing nucleoside triphosphate hydrolases"/>
    <property type="match status" value="2"/>
</dbReference>
<dbReference type="InterPro" id="IPR027417">
    <property type="entry name" value="P-loop_NTPase"/>
</dbReference>
<dbReference type="SMART" id="SM00487">
    <property type="entry name" value="DEXDc"/>
    <property type="match status" value="1"/>
</dbReference>
<reference evidence="2" key="1">
    <citation type="journal article" date="2020" name="Nature">
        <title>Giant virus diversity and host interactions through global metagenomics.</title>
        <authorList>
            <person name="Schulz F."/>
            <person name="Roux S."/>
            <person name="Paez-Espino D."/>
            <person name="Jungbluth S."/>
            <person name="Walsh D.A."/>
            <person name="Denef V.J."/>
            <person name="McMahon K.D."/>
            <person name="Konstantinidis K.T."/>
            <person name="Eloe-Fadrosh E.A."/>
            <person name="Kyrpides N.C."/>
            <person name="Woyke T."/>
        </authorList>
    </citation>
    <scope>NUCLEOTIDE SEQUENCE</scope>
    <source>
        <strain evidence="2">GVMAG-M-3300023179-138</strain>
    </source>
</reference>